<dbReference type="WBParaSite" id="Hba_06842">
    <property type="protein sequence ID" value="Hba_06842"/>
    <property type="gene ID" value="Hba_06842"/>
</dbReference>
<dbReference type="GO" id="GO:0003676">
    <property type="term" value="F:nucleic acid binding"/>
    <property type="evidence" value="ECO:0007669"/>
    <property type="project" value="InterPro"/>
</dbReference>
<dbReference type="Proteomes" id="UP000095283">
    <property type="component" value="Unplaced"/>
</dbReference>
<organism evidence="2 3">
    <name type="scientific">Heterorhabditis bacteriophora</name>
    <name type="common">Entomopathogenic nematode worm</name>
    <dbReference type="NCBI Taxonomy" id="37862"/>
    <lineage>
        <taxon>Eukaryota</taxon>
        <taxon>Metazoa</taxon>
        <taxon>Ecdysozoa</taxon>
        <taxon>Nematoda</taxon>
        <taxon>Chromadorea</taxon>
        <taxon>Rhabditida</taxon>
        <taxon>Rhabditina</taxon>
        <taxon>Rhabditomorpha</taxon>
        <taxon>Strongyloidea</taxon>
        <taxon>Heterorhabditidae</taxon>
        <taxon>Heterorhabditis</taxon>
    </lineage>
</organism>
<accession>A0A1I7WNX1</accession>
<reference evidence="3" key="1">
    <citation type="submission" date="2016-11" db="UniProtKB">
        <authorList>
            <consortium name="WormBaseParasite"/>
        </authorList>
    </citation>
    <scope>IDENTIFICATION</scope>
</reference>
<evidence type="ECO:0000313" key="3">
    <source>
        <dbReference type="WBParaSite" id="Hba_06842"/>
    </source>
</evidence>
<protein>
    <submittedName>
        <fullName evidence="3">LAGLIDADG_2 domain-containing protein</fullName>
    </submittedName>
</protein>
<sequence>MVWGAFSAMGLVDLPFVSTKVNSADYQDIVRHHLVPYLQRFPGIGSTFQKDNATIHNLWTILVCRIYGDNRQFETAKDL</sequence>
<dbReference type="AlphaFoldDB" id="A0A1I7WNX1"/>
<evidence type="ECO:0000313" key="2">
    <source>
        <dbReference type="Proteomes" id="UP000095283"/>
    </source>
</evidence>
<feature type="signal peptide" evidence="1">
    <location>
        <begin position="1"/>
        <end position="19"/>
    </location>
</feature>
<dbReference type="InterPro" id="IPR036397">
    <property type="entry name" value="RNaseH_sf"/>
</dbReference>
<evidence type="ECO:0000256" key="1">
    <source>
        <dbReference type="SAM" id="SignalP"/>
    </source>
</evidence>
<feature type="chain" id="PRO_5009310724" evidence="1">
    <location>
        <begin position="20"/>
        <end position="79"/>
    </location>
</feature>
<name>A0A1I7WNX1_HETBA</name>
<keyword evidence="2" id="KW-1185">Reference proteome</keyword>
<proteinExistence type="predicted"/>
<keyword evidence="1" id="KW-0732">Signal</keyword>
<dbReference type="Gene3D" id="3.30.420.10">
    <property type="entry name" value="Ribonuclease H-like superfamily/Ribonuclease H"/>
    <property type="match status" value="1"/>
</dbReference>